<evidence type="ECO:0000313" key="3">
    <source>
        <dbReference type="Proteomes" id="UP000187313"/>
    </source>
</evidence>
<evidence type="ECO:0000256" key="1">
    <source>
        <dbReference type="SAM" id="Phobius"/>
    </source>
</evidence>
<feature type="transmembrane region" description="Helical" evidence="1">
    <location>
        <begin position="12"/>
        <end position="28"/>
    </location>
</feature>
<protein>
    <recommendedName>
        <fullName evidence="4">Glycosyltransferase RgtA/B/C/D-like domain-containing protein</fullName>
    </recommendedName>
</protein>
<organism evidence="2 3">
    <name type="scientific">Paenibacillus odorifer</name>
    <dbReference type="NCBI Taxonomy" id="189426"/>
    <lineage>
        <taxon>Bacteria</taxon>
        <taxon>Bacillati</taxon>
        <taxon>Bacillota</taxon>
        <taxon>Bacilli</taxon>
        <taxon>Bacillales</taxon>
        <taxon>Paenibacillaceae</taxon>
        <taxon>Paenibacillus</taxon>
    </lineage>
</organism>
<feature type="transmembrane region" description="Helical" evidence="1">
    <location>
        <begin position="155"/>
        <end position="172"/>
    </location>
</feature>
<proteinExistence type="predicted"/>
<feature type="transmembrane region" description="Helical" evidence="1">
    <location>
        <begin position="329"/>
        <end position="347"/>
    </location>
</feature>
<keyword evidence="1" id="KW-0812">Transmembrane</keyword>
<dbReference type="Proteomes" id="UP000187313">
    <property type="component" value="Unassembled WGS sequence"/>
</dbReference>
<accession>A0ABX3HVN2</accession>
<evidence type="ECO:0008006" key="4">
    <source>
        <dbReference type="Google" id="ProtNLM"/>
    </source>
</evidence>
<keyword evidence="3" id="KW-1185">Reference proteome</keyword>
<feature type="transmembrane region" description="Helical" evidence="1">
    <location>
        <begin position="81"/>
        <end position="98"/>
    </location>
</feature>
<feature type="transmembrane region" description="Helical" evidence="1">
    <location>
        <begin position="359"/>
        <end position="377"/>
    </location>
</feature>
<feature type="transmembrane region" description="Helical" evidence="1">
    <location>
        <begin position="134"/>
        <end position="150"/>
    </location>
</feature>
<feature type="transmembrane region" description="Helical" evidence="1">
    <location>
        <begin position="283"/>
        <end position="299"/>
    </location>
</feature>
<dbReference type="RefSeq" id="WP_076297855.1">
    <property type="nucleotide sequence ID" value="NZ_MPTD01000001.1"/>
</dbReference>
<feature type="transmembrane region" description="Helical" evidence="1">
    <location>
        <begin position="207"/>
        <end position="227"/>
    </location>
</feature>
<name>A0ABX3HVN2_9BACL</name>
<dbReference type="EMBL" id="MPTD01000001">
    <property type="protein sequence ID" value="OMD55603.1"/>
    <property type="molecule type" value="Genomic_DNA"/>
</dbReference>
<sequence length="582" mass="68152">MLERLSSNKRINIYIFFIMCFALLLLYHRNPAFMDEADNLLGALNIANGSDIYKGYFSQHTPFVYYFMSIFAIVGVRDYETFRLCMSMVILLTWVFMYCRYSTYFGKKTILIFMLIYALTLNITWGYMILSDVFQGYAVLILLFEALIFQKEKSLTIKSMIIISMCIFISIMSAFVSVYPVFFIALLFLYNILMLPTKEIPIRLKEYIKLAVIIIIPFLILIAWYLLTGNLENFYEQAYQMNRTYYSNYLGGFGSSVIDLFKSTPLNWTGHIKNYLLTVNKDTIFNSLLVIFNLLFVHIQFKNSKVSGIILFFFLGFCGIRGYTDFHSLNYYIISFFCVSYVVEYYFLRISEISEIKRVGIKVLVFLIFLVSFNSYIPNAGINLFKGKGVLAQNIYYDSYIQELTNEDDSVWITSLTPQSYINNHRKPSSRTTTLVPWFYDAYKTVMINDLKENKPELIIFEKDNEVWGHVYSEFAPTILEYINQYYNCLNEYDSVEKNIYVKKERYKEISEKLWPEASQLEEGKLVSNQSRIFLIENGLKRHIASPEIFNEKGYDWNSIIPINDETISKIKTGPEISGLTK</sequence>
<evidence type="ECO:0000313" key="2">
    <source>
        <dbReference type="EMBL" id="OMD55603.1"/>
    </source>
</evidence>
<keyword evidence="1" id="KW-1133">Transmembrane helix</keyword>
<feature type="transmembrane region" description="Helical" evidence="1">
    <location>
        <begin position="306"/>
        <end position="323"/>
    </location>
</feature>
<gene>
    <name evidence="2" type="ORF">BSK51_00120</name>
</gene>
<feature type="transmembrane region" description="Helical" evidence="1">
    <location>
        <begin position="110"/>
        <end position="128"/>
    </location>
</feature>
<keyword evidence="1" id="KW-0472">Membrane</keyword>
<reference evidence="2 3" key="1">
    <citation type="submission" date="2016-10" db="EMBL/GenBank/DDBJ databases">
        <title>Paenibacillus species isolates.</title>
        <authorList>
            <person name="Beno S.M."/>
        </authorList>
    </citation>
    <scope>NUCLEOTIDE SEQUENCE [LARGE SCALE GENOMIC DNA]</scope>
    <source>
        <strain evidence="2 3">FSL R5-0923</strain>
    </source>
</reference>
<comment type="caution">
    <text evidence="2">The sequence shown here is derived from an EMBL/GenBank/DDBJ whole genome shotgun (WGS) entry which is preliminary data.</text>
</comment>